<dbReference type="Gene3D" id="1.10.238.10">
    <property type="entry name" value="EF-hand"/>
    <property type="match status" value="4"/>
</dbReference>
<evidence type="ECO:0000313" key="3">
    <source>
        <dbReference type="EMBL" id="ORC88531.1"/>
    </source>
</evidence>
<sequence>MSLVEDVLQKVRVHVAQRRMRLDDFFTDFDSLRSGRITAEQFRRALAVNDIKLTETEFEALKNAFAAPEGRHTASTTNSPRGTTMDVRYMDFLHALRAEDPPAELLTTLGRKAKTLSEEEEQKLDAAMHFLRQIMQVRGLPVRKAFEDFDTFRSGKVTISRFRRCLPFDAVREDILQLILKKYGDGNGDVLYSAWCRDLENVDNSNNNNNTTTITTTNVVNANATELQSTTFNSARGTGGKLTLDELLRVLREQFAMYRLRCDDYLRDFDNFRTGFVTAPQFESALGRVQFVNFQLTSEHIETLIRAYTEGIWDDTGCGTNDEVFPRVNYVQFLADTNPRRDDTTEGETNYYETTRTPGQFLGDTASAEHQRAEEVLKKVRLIISSNRINLVPTLHDFDRVRKGIYEHRTCTKSRFERSLATNKIFLKPEEIALLVKRYVIRNAEGGPSDEVNYYQFVMDVDQVQKPELNPARLMRSMAMSNLQQHIQDTQLQPAETVSDVLSKIAAQAEERHLRVNEFFLDFDPLRSGVVQTEKFAVALGIAGVELQAQELKLLQEAYKSIRVSDHIDVNQFVADLGEIAPMAVPSVTTKFNLSVSENTNGVSGVSKITTSKDTVKSYEDNFTEAEREQLHRLLARLSHYVIAQHALLTPFFADFDRFHLGKITKTNFMQALARHRFILSPEETKLLTRYYAVPHDTERIDYTRFVRDVGFNESAVGISKDANVTMPSVSGTVQQTMMSTTGGSGTFTQQGTLDENLVEQVLKKICCFLQERNARLSEFFPDGDELRHRHVTNTRFRHCLSILGLDLTEEELRALELAFAQGDLDGYVDYPAFVSVVTEKLRAGEGIMAVTQRRRGSFKGAATATANVTGATTNTNATNTTSKVPDAVGQYTLSNTQSSGMKGMDATQEELYASAIDKVRRTLAARRTGSLAAFRQYDRARKGFVKEGQFFATLMSLGVQLSPMQSDALRKVHSIGGGEMGYTKFSLATDDPRFT</sequence>
<dbReference type="PANTHER" id="PTHR20875:SF0">
    <property type="entry name" value="GH12158P"/>
    <property type="match status" value="1"/>
</dbReference>
<protein>
    <recommendedName>
        <fullName evidence="2">EF-hand domain-containing protein</fullName>
    </recommendedName>
</protein>
<evidence type="ECO:0000256" key="1">
    <source>
        <dbReference type="SAM" id="MobiDB-lite"/>
    </source>
</evidence>
<dbReference type="OrthoDB" id="272072at2759"/>
<proteinExistence type="predicted"/>
<dbReference type="InterPro" id="IPR052603">
    <property type="entry name" value="EFCB6"/>
</dbReference>
<dbReference type="PANTHER" id="PTHR20875">
    <property type="entry name" value="EF-HAND CALCIUM-BINDING DOMAIN-CONTAINING PROTEIN 6-RELATED"/>
    <property type="match status" value="1"/>
</dbReference>
<evidence type="ECO:0000259" key="2">
    <source>
        <dbReference type="PROSITE" id="PS50222"/>
    </source>
</evidence>
<organism evidence="3 4">
    <name type="scientific">Trypanosoma theileri</name>
    <dbReference type="NCBI Taxonomy" id="67003"/>
    <lineage>
        <taxon>Eukaryota</taxon>
        <taxon>Discoba</taxon>
        <taxon>Euglenozoa</taxon>
        <taxon>Kinetoplastea</taxon>
        <taxon>Metakinetoplastina</taxon>
        <taxon>Trypanosomatida</taxon>
        <taxon>Trypanosomatidae</taxon>
        <taxon>Trypanosoma</taxon>
    </lineage>
</organism>
<dbReference type="InterPro" id="IPR011992">
    <property type="entry name" value="EF-hand-dom_pair"/>
</dbReference>
<dbReference type="SUPFAM" id="SSF47473">
    <property type="entry name" value="EF-hand"/>
    <property type="match status" value="3"/>
</dbReference>
<dbReference type="GO" id="GO:0005509">
    <property type="term" value="F:calcium ion binding"/>
    <property type="evidence" value="ECO:0007669"/>
    <property type="project" value="InterPro"/>
</dbReference>
<dbReference type="VEuPathDB" id="TriTrypDB:TM35_000161690"/>
<dbReference type="RefSeq" id="XP_028882597.1">
    <property type="nucleotide sequence ID" value="XM_029026041.1"/>
</dbReference>
<feature type="compositionally biased region" description="Low complexity" evidence="1">
    <location>
        <begin position="347"/>
        <end position="357"/>
    </location>
</feature>
<dbReference type="InterPro" id="IPR002048">
    <property type="entry name" value="EF_hand_dom"/>
</dbReference>
<feature type="region of interest" description="Disordered" evidence="1">
    <location>
        <begin position="339"/>
        <end position="362"/>
    </location>
</feature>
<dbReference type="AlphaFoldDB" id="A0A1X0NV98"/>
<comment type="caution">
    <text evidence="3">The sequence shown here is derived from an EMBL/GenBank/DDBJ whole genome shotgun (WGS) entry which is preliminary data.</text>
</comment>
<dbReference type="GeneID" id="39985821"/>
<reference evidence="3 4" key="1">
    <citation type="submission" date="2017-03" db="EMBL/GenBank/DDBJ databases">
        <title>An alternative strategy for trypanosome survival in the mammalian bloodstream revealed through genome and transcriptome analysis of the ubiquitous bovine parasite Trypanosoma (Megatrypanum) theileri.</title>
        <authorList>
            <person name="Kelly S."/>
            <person name="Ivens A."/>
            <person name="Mott A."/>
            <person name="O'Neill E."/>
            <person name="Emms D."/>
            <person name="Macleod O."/>
            <person name="Voorheis P."/>
            <person name="Matthews J."/>
            <person name="Matthews K."/>
            <person name="Carrington M."/>
        </authorList>
    </citation>
    <scope>NUCLEOTIDE SEQUENCE [LARGE SCALE GENOMIC DNA]</scope>
    <source>
        <strain evidence="3">Edinburgh</strain>
    </source>
</reference>
<evidence type="ECO:0000313" key="4">
    <source>
        <dbReference type="Proteomes" id="UP000192257"/>
    </source>
</evidence>
<dbReference type="EMBL" id="NBCO01000016">
    <property type="protein sequence ID" value="ORC88531.1"/>
    <property type="molecule type" value="Genomic_DNA"/>
</dbReference>
<name>A0A1X0NV98_9TRYP</name>
<feature type="domain" description="EF-hand" evidence="2">
    <location>
        <begin position="17"/>
        <end position="52"/>
    </location>
</feature>
<dbReference type="Proteomes" id="UP000192257">
    <property type="component" value="Unassembled WGS sequence"/>
</dbReference>
<dbReference type="PROSITE" id="PS50222">
    <property type="entry name" value="EF_HAND_2"/>
    <property type="match status" value="1"/>
</dbReference>
<keyword evidence="4" id="KW-1185">Reference proteome</keyword>
<gene>
    <name evidence="3" type="ORF">TM35_000161690</name>
</gene>
<dbReference type="STRING" id="67003.A0A1X0NV98"/>
<accession>A0A1X0NV98</accession>